<reference evidence="2" key="2">
    <citation type="submission" date="2020-03" db="EMBL/GenBank/DDBJ databases">
        <title>Walnut 2.0.</title>
        <authorList>
            <person name="Marrano A."/>
            <person name="Britton M."/>
            <person name="Zimin A.V."/>
            <person name="Zaini P.A."/>
            <person name="Workman R."/>
            <person name="Puiu D."/>
            <person name="Bianco L."/>
            <person name="Allen B.J."/>
            <person name="Troggio M."/>
            <person name="Leslie C.A."/>
            <person name="Timp W."/>
            <person name="Dendekar A."/>
            <person name="Salzberg S.L."/>
            <person name="Neale D.B."/>
        </authorList>
    </citation>
    <scope>NUCLEOTIDE SEQUENCE</scope>
    <source>
        <tissue evidence="2">Leaves</tissue>
    </source>
</reference>
<dbReference type="CDD" id="cd01647">
    <property type="entry name" value="RT_LTR"/>
    <property type="match status" value="1"/>
</dbReference>
<dbReference type="Proteomes" id="UP000619265">
    <property type="component" value="Unassembled WGS sequence"/>
</dbReference>
<proteinExistence type="predicted"/>
<dbReference type="Gene3D" id="3.30.70.270">
    <property type="match status" value="1"/>
</dbReference>
<dbReference type="PANTHER" id="PTHR24559">
    <property type="entry name" value="TRANSPOSON TY3-I GAG-POL POLYPROTEIN"/>
    <property type="match status" value="1"/>
</dbReference>
<dbReference type="SUPFAM" id="SSF56672">
    <property type="entry name" value="DNA/RNA polymerases"/>
    <property type="match status" value="1"/>
</dbReference>
<dbReference type="InterPro" id="IPR053134">
    <property type="entry name" value="RNA-dir_DNA_polymerase"/>
</dbReference>
<name>A0A833WC72_JUGRE</name>
<reference evidence="2" key="1">
    <citation type="submission" date="2015-10" db="EMBL/GenBank/DDBJ databases">
        <authorList>
            <person name="Martinez-Garcia P.J."/>
            <person name="Crepeau M.W."/>
            <person name="Puiu D."/>
            <person name="Gonzalez-Ibeas D."/>
            <person name="Whalen J."/>
            <person name="Stevens K."/>
            <person name="Paul R."/>
            <person name="Butterfield T."/>
            <person name="Britton M."/>
            <person name="Reagan R."/>
            <person name="Chakraborty S."/>
            <person name="Walawage S.L."/>
            <person name="Vasquez-Gross H.A."/>
            <person name="Cardeno C."/>
            <person name="Famula R."/>
            <person name="Pratt K."/>
            <person name="Kuruganti S."/>
            <person name="Aradhya M.K."/>
            <person name="Leslie C.A."/>
            <person name="Dandekar A.M."/>
            <person name="Salzberg S.L."/>
            <person name="Wegrzyn J.L."/>
            <person name="Langley C.H."/>
            <person name="Neale D.B."/>
        </authorList>
    </citation>
    <scope>NUCLEOTIDE SEQUENCE</scope>
    <source>
        <tissue evidence="2">Leaves</tissue>
    </source>
</reference>
<dbReference type="Pfam" id="PF00078">
    <property type="entry name" value="RVT_1"/>
    <property type="match status" value="1"/>
</dbReference>
<accession>A0A833WC72</accession>
<dbReference type="InterPro" id="IPR000477">
    <property type="entry name" value="RT_dom"/>
</dbReference>
<protein>
    <recommendedName>
        <fullName evidence="1">Reverse transcriptase domain-containing protein</fullName>
    </recommendedName>
</protein>
<sequence>MRIGTNMNLEMRQFVKCLLIEHCDVSVWSHDEMHGIDNEVIDHRLCVNPKVKKVWQKCRSFNAEKYVAIAEEVDRLLVARFILEAHYPEWMSKVVLVRKSNSKWKMCVDFTYINKACCKDIFSLPYINLIVDSTTGHHLLSFMDTYSRYNQIRMNPDDEEKKTFIMDQKLYCYRAMPFGLENAGATYQQLVNRMFKNQISHNIEVYVDNLIVKSKELEHHLDDLREASHSYAGKE</sequence>
<dbReference type="InterPro" id="IPR043502">
    <property type="entry name" value="DNA/RNA_pol_sf"/>
</dbReference>
<dbReference type="Gene3D" id="3.10.10.10">
    <property type="entry name" value="HIV Type 1 Reverse Transcriptase, subunit A, domain 1"/>
    <property type="match status" value="1"/>
</dbReference>
<evidence type="ECO:0000313" key="3">
    <source>
        <dbReference type="Proteomes" id="UP000619265"/>
    </source>
</evidence>
<organism evidence="2 3">
    <name type="scientific">Juglans regia</name>
    <name type="common">English walnut</name>
    <dbReference type="NCBI Taxonomy" id="51240"/>
    <lineage>
        <taxon>Eukaryota</taxon>
        <taxon>Viridiplantae</taxon>
        <taxon>Streptophyta</taxon>
        <taxon>Embryophyta</taxon>
        <taxon>Tracheophyta</taxon>
        <taxon>Spermatophyta</taxon>
        <taxon>Magnoliopsida</taxon>
        <taxon>eudicotyledons</taxon>
        <taxon>Gunneridae</taxon>
        <taxon>Pentapetalae</taxon>
        <taxon>rosids</taxon>
        <taxon>fabids</taxon>
        <taxon>Fagales</taxon>
        <taxon>Juglandaceae</taxon>
        <taxon>Juglans</taxon>
    </lineage>
</organism>
<dbReference type="InterPro" id="IPR043128">
    <property type="entry name" value="Rev_trsase/Diguanyl_cyclase"/>
</dbReference>
<feature type="domain" description="Reverse transcriptase" evidence="1">
    <location>
        <begin position="97"/>
        <end position="227"/>
    </location>
</feature>
<evidence type="ECO:0000259" key="1">
    <source>
        <dbReference type="Pfam" id="PF00078"/>
    </source>
</evidence>
<gene>
    <name evidence="2" type="ORF">F2P56_035895</name>
</gene>
<dbReference type="AlphaFoldDB" id="A0A833WC72"/>
<comment type="caution">
    <text evidence="2">The sequence shown here is derived from an EMBL/GenBank/DDBJ whole genome shotgun (WGS) entry which is preliminary data.</text>
</comment>
<dbReference type="Gramene" id="Jr16_11860_p1">
    <property type="protein sequence ID" value="cds.Jr16_11860_p1"/>
    <property type="gene ID" value="Jr16_11860"/>
</dbReference>
<dbReference type="PANTHER" id="PTHR24559:SF430">
    <property type="entry name" value="RNA-DIRECTED DNA POLYMERASE"/>
    <property type="match status" value="1"/>
</dbReference>
<evidence type="ECO:0000313" key="2">
    <source>
        <dbReference type="EMBL" id="KAF5443333.1"/>
    </source>
</evidence>
<dbReference type="EMBL" id="LIHL02000016">
    <property type="protein sequence ID" value="KAF5443333.1"/>
    <property type="molecule type" value="Genomic_DNA"/>
</dbReference>